<dbReference type="InterPro" id="IPR000055">
    <property type="entry name" value="Restrct_endonuc_typeI_TRD"/>
</dbReference>
<evidence type="ECO:0000259" key="4">
    <source>
        <dbReference type="Pfam" id="PF01420"/>
    </source>
</evidence>
<keyword evidence="6" id="KW-1185">Reference proteome</keyword>
<dbReference type="Pfam" id="PF01420">
    <property type="entry name" value="Methylase_S"/>
    <property type="match status" value="1"/>
</dbReference>
<gene>
    <name evidence="5" type="ORF">M6B22_11105</name>
</gene>
<name>A0ABY7JTU2_9ACTN</name>
<keyword evidence="2" id="KW-0680">Restriction system</keyword>
<dbReference type="RefSeq" id="WP_269441610.1">
    <property type="nucleotide sequence ID" value="NZ_CP097463.1"/>
</dbReference>
<dbReference type="SUPFAM" id="SSF116734">
    <property type="entry name" value="DNA methylase specificity domain"/>
    <property type="match status" value="2"/>
</dbReference>
<proteinExistence type="inferred from homology"/>
<keyword evidence="5" id="KW-0378">Hydrolase</keyword>
<keyword evidence="3" id="KW-0238">DNA-binding</keyword>
<dbReference type="EC" id="3.1.21.-" evidence="5"/>
<sequence>MSEWAETTLGAVCGKPQYGAIASGSDDPVGPLFIRQTDITSGRVDWSTVPYCDLAPDEFDKYAVARGDILISRLGAGVGNAATVREPQDAVFAGYLVRFRVDPAQAVGEYVGYLLQSAAWKEHVEGFRSGAAQPTLNAKQMAAFSFRLPSLSEQRRIAGVLGAFDDLIETNRSLMRLLSAAMGAAYNGASSRAKESGELREFVASVSRGIGPMYSDAAGCVEVLNQKCIRDGRVSLHAARRMTPRSVRAEKIAEPGDTLVNSTGVGTLGRAARWMGEAPMHVDSHVSVVKAYRQSESGWVARALIESQEVIEGLGSGSTGQTELSSERLLSLRLPIPSAGTRSRLGGSFDTIDGSVESLQGEIANLTRVRDELLPLLMSGRVRVREVA</sequence>
<dbReference type="EMBL" id="CP097463">
    <property type="protein sequence ID" value="WAX55108.1"/>
    <property type="molecule type" value="Genomic_DNA"/>
</dbReference>
<dbReference type="InterPro" id="IPR044946">
    <property type="entry name" value="Restrct_endonuc_typeI_TRD_sf"/>
</dbReference>
<keyword evidence="5" id="KW-0255">Endonuclease</keyword>
<reference evidence="5" key="1">
    <citation type="submission" date="2022-05" db="EMBL/GenBank/DDBJ databases">
        <title>Jatrophihabitans sp. SB3-54 whole genome sequence.</title>
        <authorList>
            <person name="Suh M.K."/>
            <person name="Eom M.K."/>
            <person name="Kim J.S."/>
            <person name="Kim H.S."/>
            <person name="Do H.E."/>
            <person name="Shin Y.K."/>
            <person name="Lee J.-S."/>
        </authorList>
    </citation>
    <scope>NUCLEOTIDE SEQUENCE</scope>
    <source>
        <strain evidence="5">SB3-54</strain>
    </source>
</reference>
<evidence type="ECO:0000313" key="5">
    <source>
        <dbReference type="EMBL" id="WAX55108.1"/>
    </source>
</evidence>
<evidence type="ECO:0000313" key="6">
    <source>
        <dbReference type="Proteomes" id="UP001164693"/>
    </source>
</evidence>
<keyword evidence="5" id="KW-0540">Nuclease</keyword>
<dbReference type="GO" id="GO:0004519">
    <property type="term" value="F:endonuclease activity"/>
    <property type="evidence" value="ECO:0007669"/>
    <property type="project" value="UniProtKB-KW"/>
</dbReference>
<accession>A0ABY7JTU2</accession>
<dbReference type="PANTHER" id="PTHR30408:SF12">
    <property type="entry name" value="TYPE I RESTRICTION ENZYME MJAVIII SPECIFICITY SUBUNIT"/>
    <property type="match status" value="1"/>
</dbReference>
<protein>
    <submittedName>
        <fullName evidence="5">Restriction endonuclease subunit S</fullName>
        <ecNumber evidence="5">3.1.21.-</ecNumber>
    </submittedName>
</protein>
<dbReference type="InterPro" id="IPR052021">
    <property type="entry name" value="Type-I_RS_S_subunit"/>
</dbReference>
<dbReference type="PANTHER" id="PTHR30408">
    <property type="entry name" value="TYPE-1 RESTRICTION ENZYME ECOKI SPECIFICITY PROTEIN"/>
    <property type="match status" value="1"/>
</dbReference>
<evidence type="ECO:0000256" key="2">
    <source>
        <dbReference type="ARBA" id="ARBA00022747"/>
    </source>
</evidence>
<dbReference type="CDD" id="cd17521">
    <property type="entry name" value="RMtype1_S_Sau13435ORF2165P_TRD2-CR2_like"/>
    <property type="match status" value="1"/>
</dbReference>
<comment type="similarity">
    <text evidence="1">Belongs to the type-I restriction system S methylase family.</text>
</comment>
<dbReference type="GO" id="GO:0016787">
    <property type="term" value="F:hydrolase activity"/>
    <property type="evidence" value="ECO:0007669"/>
    <property type="project" value="UniProtKB-KW"/>
</dbReference>
<feature type="domain" description="Type I restriction modification DNA specificity" evidence="4">
    <location>
        <begin position="50"/>
        <end position="171"/>
    </location>
</feature>
<organism evidence="5 6">
    <name type="scientific">Jatrophihabitans cynanchi</name>
    <dbReference type="NCBI Taxonomy" id="2944128"/>
    <lineage>
        <taxon>Bacteria</taxon>
        <taxon>Bacillati</taxon>
        <taxon>Actinomycetota</taxon>
        <taxon>Actinomycetes</taxon>
        <taxon>Jatrophihabitantales</taxon>
        <taxon>Jatrophihabitantaceae</taxon>
        <taxon>Jatrophihabitans</taxon>
    </lineage>
</organism>
<evidence type="ECO:0000256" key="3">
    <source>
        <dbReference type="ARBA" id="ARBA00023125"/>
    </source>
</evidence>
<dbReference type="Proteomes" id="UP001164693">
    <property type="component" value="Chromosome"/>
</dbReference>
<evidence type="ECO:0000256" key="1">
    <source>
        <dbReference type="ARBA" id="ARBA00010923"/>
    </source>
</evidence>
<dbReference type="Gene3D" id="3.90.220.20">
    <property type="entry name" value="DNA methylase specificity domains"/>
    <property type="match status" value="2"/>
</dbReference>